<dbReference type="EMBL" id="CP054160">
    <property type="protein sequence ID" value="QXT42787.1"/>
    <property type="molecule type" value="Genomic_DNA"/>
</dbReference>
<feature type="domain" description="PapC N-terminal" evidence="12">
    <location>
        <begin position="34"/>
        <end position="179"/>
    </location>
</feature>
<comment type="similarity">
    <text evidence="2 9">Belongs to the fimbrial export usher family.</text>
</comment>
<evidence type="ECO:0000313" key="14">
    <source>
        <dbReference type="Proteomes" id="UP000503464"/>
    </source>
</evidence>
<dbReference type="RefSeq" id="WP_221035377.1">
    <property type="nucleotide sequence ID" value="NZ_CP054160.3"/>
</dbReference>
<dbReference type="Gene3D" id="3.10.20.410">
    <property type="match status" value="1"/>
</dbReference>
<name>A0AAE7SSI5_SERFO</name>
<sequence>MNIHIRLPATIRLSVLKVLIGLSLIGNTQAADLEFNTDILDVNDKANIDLSQFSRPGYLMPGEYSFTVYANKQTLPEQTVFFYADPANPKNSLACLSPALVNQLGLKKAQLSSLNWWHQDQCLVLESLPGTDVKADMAESAVYINIPQAYLEYSAENWDPPSRWEEGIPGVLLDYNMNAQVSQQKRNGSGSSYTAGGNGVAGANLSAWRLRGDWQMRQDKRSGAAATNEFNWSRFYAYRAIKSLNSKLTVGEDFLASDIFDSFRFTGMSLVSDTNMLPPNLRGYAPEVTGVARSNATVIISQQGRVIYQTQVAAGPFRIQDLSDSLAGELDVQVKEQDGSTQSFTVSTASIPYLTRPGMVRYKLATGRPSDWRHHVNGDMFASGEFSWGVSNGWSLYGGGTAEQNYLATALGVGRDLLMFGAMSFDVTHSVAHLPDVAGVNESGKSYSGNSYRLSYSKRFDTYNSQISFAGYRFSQEGFMSMSEYLDARTTGIRQSNSKEMYTLSYNQQFTDLGLSAYVNYYHQTYWNQPDNDRYSLSLARNFDVGRVRNVSVNLTAYRNRFSGSNDDGMYVSLSLPWGNTGSLSASGGWDKSGNSQRVSYYDRIDERSNYQVSSGWGRSGGLVSGFYSRQGDLAQVNANATYQQDRYTSAGFSMQGGMTATGQGAAIHRGNQMGGTRIFVDTDGVADIPLRGNGAIVRTNSRGQAVLTDTNSYYRSMVSVDLNALPDNAEVAQSVKQGTLTEGAIGYRAFDVVAGSKAMANIRLADNSYPPFGATVFNQRKQQVGIVNDSGNAYLSGLNPGEKLLVNWDSKTQCEVILPASLSGQQDLMANLLLPCK</sequence>
<keyword evidence="9" id="KW-1029">Fimbrium biogenesis</keyword>
<feature type="domain" description="PapC-like C-terminal" evidence="11">
    <location>
        <begin position="761"/>
        <end position="817"/>
    </location>
</feature>
<dbReference type="Gene3D" id="2.60.40.2070">
    <property type="match status" value="1"/>
</dbReference>
<keyword evidence="6 10" id="KW-0732">Signal</keyword>
<dbReference type="PROSITE" id="PS01151">
    <property type="entry name" value="FIMBRIAL_USHER"/>
    <property type="match status" value="1"/>
</dbReference>
<dbReference type="GO" id="GO:0015473">
    <property type="term" value="F:fimbrial usher porin activity"/>
    <property type="evidence" value="ECO:0007669"/>
    <property type="project" value="InterPro"/>
</dbReference>
<dbReference type="Pfam" id="PF13954">
    <property type="entry name" value="PapC_N"/>
    <property type="match status" value="1"/>
</dbReference>
<dbReference type="Proteomes" id="UP000503464">
    <property type="component" value="Chromosome"/>
</dbReference>
<evidence type="ECO:0000256" key="10">
    <source>
        <dbReference type="SAM" id="SignalP"/>
    </source>
</evidence>
<evidence type="ECO:0000313" key="13">
    <source>
        <dbReference type="EMBL" id="QXT42787.1"/>
    </source>
</evidence>
<dbReference type="InterPro" id="IPR018030">
    <property type="entry name" value="Fimbrial_membr_usher_CS"/>
</dbReference>
<dbReference type="Gene3D" id="2.60.40.3110">
    <property type="match status" value="1"/>
</dbReference>
<dbReference type="InterPro" id="IPR025885">
    <property type="entry name" value="PapC_N"/>
</dbReference>
<dbReference type="InterPro" id="IPR043142">
    <property type="entry name" value="PapC-like_C_sf"/>
</dbReference>
<dbReference type="InterPro" id="IPR042186">
    <property type="entry name" value="FimD_plug_dom"/>
</dbReference>
<keyword evidence="5 9" id="KW-0812">Transmembrane</keyword>
<keyword evidence="7 9" id="KW-0472">Membrane</keyword>
<dbReference type="Pfam" id="PF13953">
    <property type="entry name" value="PapC_C"/>
    <property type="match status" value="1"/>
</dbReference>
<protein>
    <submittedName>
        <fullName evidence="13">Outer membrane usher protein</fullName>
    </submittedName>
</protein>
<keyword evidence="3 9" id="KW-0813">Transport</keyword>
<accession>A0AAE7SSI5</accession>
<dbReference type="SUPFAM" id="SSF141729">
    <property type="entry name" value="FimD N-terminal domain-like"/>
    <property type="match status" value="1"/>
</dbReference>
<evidence type="ECO:0000259" key="11">
    <source>
        <dbReference type="Pfam" id="PF13953"/>
    </source>
</evidence>
<reference evidence="14" key="1">
    <citation type="submission" date="2020-03" db="EMBL/GenBank/DDBJ databases">
        <title>Genome sequences of seven Enterobacteriaceae strains isolated from Canadian wastewater treatment facilities.</title>
        <authorList>
            <person name="Huang H."/>
            <person name="Chmara J.T."/>
            <person name="Duceppe M.-O."/>
        </authorList>
    </citation>
    <scope>NUCLEOTIDE SEQUENCE [LARGE SCALE GENOMIC DNA]</scope>
    <source>
        <strain evidence="14">Biosolid 3</strain>
    </source>
</reference>
<dbReference type="PANTHER" id="PTHR30451">
    <property type="entry name" value="OUTER MEMBRANE USHER PROTEIN"/>
    <property type="match status" value="1"/>
</dbReference>
<evidence type="ECO:0000256" key="8">
    <source>
        <dbReference type="ARBA" id="ARBA00023237"/>
    </source>
</evidence>
<keyword evidence="4" id="KW-1134">Transmembrane beta strand</keyword>
<feature type="signal peptide" evidence="10">
    <location>
        <begin position="1"/>
        <end position="30"/>
    </location>
</feature>
<evidence type="ECO:0000256" key="3">
    <source>
        <dbReference type="ARBA" id="ARBA00022448"/>
    </source>
</evidence>
<dbReference type="InterPro" id="IPR037224">
    <property type="entry name" value="PapC_N_sf"/>
</dbReference>
<proteinExistence type="inferred from homology"/>
<evidence type="ECO:0000259" key="12">
    <source>
        <dbReference type="Pfam" id="PF13954"/>
    </source>
</evidence>
<dbReference type="GO" id="GO:0009297">
    <property type="term" value="P:pilus assembly"/>
    <property type="evidence" value="ECO:0007669"/>
    <property type="project" value="InterPro"/>
</dbReference>
<dbReference type="InterPro" id="IPR025949">
    <property type="entry name" value="PapC-like_C"/>
</dbReference>
<comment type="subcellular location">
    <subcellularLocation>
        <location evidence="1 9">Cell outer membrane</location>
        <topology evidence="1 9">Multi-pass membrane protein</topology>
    </subcellularLocation>
</comment>
<evidence type="ECO:0000256" key="6">
    <source>
        <dbReference type="ARBA" id="ARBA00022729"/>
    </source>
</evidence>
<dbReference type="GO" id="GO:0009279">
    <property type="term" value="C:cell outer membrane"/>
    <property type="evidence" value="ECO:0007669"/>
    <property type="project" value="UniProtKB-SubCell"/>
</dbReference>
<dbReference type="PANTHER" id="PTHR30451:SF10">
    <property type="entry name" value="OUTER MEMBRANE USHER PROTEIN YFCU-RELATED"/>
    <property type="match status" value="1"/>
</dbReference>
<organism evidence="13 14">
    <name type="scientific">Serratia fonticola</name>
    <dbReference type="NCBI Taxonomy" id="47917"/>
    <lineage>
        <taxon>Bacteria</taxon>
        <taxon>Pseudomonadati</taxon>
        <taxon>Pseudomonadota</taxon>
        <taxon>Gammaproteobacteria</taxon>
        <taxon>Enterobacterales</taxon>
        <taxon>Yersiniaceae</taxon>
        <taxon>Serratia</taxon>
    </lineage>
</organism>
<dbReference type="Pfam" id="PF00577">
    <property type="entry name" value="Usher"/>
    <property type="match status" value="1"/>
</dbReference>
<evidence type="ECO:0000256" key="1">
    <source>
        <dbReference type="ARBA" id="ARBA00004571"/>
    </source>
</evidence>
<evidence type="ECO:0000256" key="9">
    <source>
        <dbReference type="RuleBase" id="RU003884"/>
    </source>
</evidence>
<evidence type="ECO:0000256" key="5">
    <source>
        <dbReference type="ARBA" id="ARBA00022692"/>
    </source>
</evidence>
<evidence type="ECO:0000256" key="7">
    <source>
        <dbReference type="ARBA" id="ARBA00023136"/>
    </source>
</evidence>
<dbReference type="AlphaFoldDB" id="A0AAE7SSI5"/>
<dbReference type="Gene3D" id="2.60.40.2610">
    <property type="entry name" value="Outer membrane usher protein FimD, plug domain"/>
    <property type="match status" value="1"/>
</dbReference>
<keyword evidence="8 9" id="KW-0998">Cell outer membrane</keyword>
<evidence type="ECO:0000256" key="2">
    <source>
        <dbReference type="ARBA" id="ARBA00008064"/>
    </source>
</evidence>
<dbReference type="InterPro" id="IPR000015">
    <property type="entry name" value="Fimb_usher"/>
</dbReference>
<dbReference type="NCBIfam" id="NF011812">
    <property type="entry name" value="PRK15284.1"/>
    <property type="match status" value="1"/>
</dbReference>
<gene>
    <name evidence="13" type="ORF">G9399_22010</name>
</gene>
<evidence type="ECO:0000256" key="4">
    <source>
        <dbReference type="ARBA" id="ARBA00022452"/>
    </source>
</evidence>
<feature type="chain" id="PRO_5042167752" evidence="10">
    <location>
        <begin position="31"/>
        <end position="838"/>
    </location>
</feature>
<dbReference type="FunFam" id="2.60.40.3110:FF:000001">
    <property type="entry name" value="Putative fimbrial outer membrane usher"/>
    <property type="match status" value="1"/>
</dbReference>